<dbReference type="Gene3D" id="3.40.50.10810">
    <property type="entry name" value="Tandem AAA-ATPase domain"/>
    <property type="match status" value="1"/>
</dbReference>
<protein>
    <submittedName>
        <fullName evidence="1">Uncharacterized protein</fullName>
    </submittedName>
</protein>
<name>A0A101XNP1_9BACL</name>
<dbReference type="AlphaFoldDB" id="A0A101XNP1"/>
<accession>A0A101XNP1</accession>
<dbReference type="SUPFAM" id="SSF52540">
    <property type="entry name" value="P-loop containing nucleoside triphosphate hydrolases"/>
    <property type="match status" value="1"/>
</dbReference>
<sequence length="87" mass="9740">MCSPLSEEAILADEVGLEKTIEAGLVLAQRYAERLRKLIVVVPASLRLQGAMELEEKFHCLSVILEVKFFNAIARQGMPNSFDLHNQ</sequence>
<dbReference type="OrthoDB" id="9760715at2"/>
<gene>
    <name evidence="1" type="ORF">ATW55_10225</name>
</gene>
<reference evidence="1 2" key="1">
    <citation type="submission" date="2015-12" db="EMBL/GenBank/DDBJ databases">
        <title>Draft genome sequence of Acidibacillus ferrooxidans ITV001, isolated from a chalcopyrite acid mine drainage site in Brazil.</title>
        <authorList>
            <person name="Dall'Agnol H."/>
            <person name="Nancucheo I."/>
            <person name="Johnson B."/>
            <person name="Oliveira R."/>
            <person name="Leite L."/>
            <person name="Pylro V."/>
            <person name="Nunes G.L."/>
            <person name="Tzotzos G."/>
            <person name="Fernandes G.R."/>
            <person name="Dutra J."/>
            <person name="Orellana S.C."/>
            <person name="Oliveira G."/>
        </authorList>
    </citation>
    <scope>NUCLEOTIDE SEQUENCE [LARGE SCALE GENOMIC DNA]</scope>
    <source>
        <strain evidence="2">ITV01</strain>
    </source>
</reference>
<proteinExistence type="predicted"/>
<organism evidence="1 2">
    <name type="scientific">Ferroacidibacillus organovorans</name>
    <dbReference type="NCBI Taxonomy" id="1765683"/>
    <lineage>
        <taxon>Bacteria</taxon>
        <taxon>Bacillati</taxon>
        <taxon>Bacillota</taxon>
        <taxon>Bacilli</taxon>
        <taxon>Bacillales</taxon>
        <taxon>Alicyclobacillaceae</taxon>
        <taxon>Ferroacidibacillus</taxon>
    </lineage>
</organism>
<dbReference type="RefSeq" id="WP_067719384.1">
    <property type="nucleotide sequence ID" value="NZ_LPVJ01000070.1"/>
</dbReference>
<dbReference type="InterPro" id="IPR038718">
    <property type="entry name" value="SNF2-like_sf"/>
</dbReference>
<dbReference type="Proteomes" id="UP000053557">
    <property type="component" value="Unassembled WGS sequence"/>
</dbReference>
<evidence type="ECO:0000313" key="2">
    <source>
        <dbReference type="Proteomes" id="UP000053557"/>
    </source>
</evidence>
<dbReference type="EMBL" id="LPVJ01000070">
    <property type="protein sequence ID" value="KUO94784.1"/>
    <property type="molecule type" value="Genomic_DNA"/>
</dbReference>
<comment type="caution">
    <text evidence="1">The sequence shown here is derived from an EMBL/GenBank/DDBJ whole genome shotgun (WGS) entry which is preliminary data.</text>
</comment>
<keyword evidence="2" id="KW-1185">Reference proteome</keyword>
<evidence type="ECO:0000313" key="1">
    <source>
        <dbReference type="EMBL" id="KUO94784.1"/>
    </source>
</evidence>
<dbReference type="InterPro" id="IPR027417">
    <property type="entry name" value="P-loop_NTPase"/>
</dbReference>